<organism evidence="1 2">
    <name type="scientific">Comamonas testosteroni</name>
    <name type="common">Pseudomonas testosteroni</name>
    <dbReference type="NCBI Taxonomy" id="285"/>
    <lineage>
        <taxon>Bacteria</taxon>
        <taxon>Pseudomonadati</taxon>
        <taxon>Pseudomonadota</taxon>
        <taxon>Betaproteobacteria</taxon>
        <taxon>Burkholderiales</taxon>
        <taxon>Comamonadaceae</taxon>
        <taxon>Comamonas</taxon>
    </lineage>
</organism>
<dbReference type="RefSeq" id="WP_149357150.1">
    <property type="nucleotide sequence ID" value="NZ_BKBW01000020.1"/>
</dbReference>
<gene>
    <name evidence="1" type="ORF">CTTA_4881</name>
</gene>
<dbReference type="AlphaFoldDB" id="A0A5A7MJG8"/>
<name>A0A5A7MJG8_COMTE</name>
<reference evidence="1 2" key="1">
    <citation type="journal article" date="2019" name="Microbiol. Resour. Announc.">
        <title>Draft Genome Sequence of Comamonas testosteroni TA441, a Bacterium That Has a Cryptic Phenol Degradation Gene Cluster.</title>
        <authorList>
            <person name="Arai H."/>
            <person name="Ishii M."/>
        </authorList>
    </citation>
    <scope>NUCLEOTIDE SEQUENCE [LARGE SCALE GENOMIC DNA]</scope>
    <source>
        <strain evidence="1 2">TA441</strain>
    </source>
</reference>
<accession>A0A5A7MJG8</accession>
<proteinExistence type="predicted"/>
<comment type="caution">
    <text evidence="1">The sequence shown here is derived from an EMBL/GenBank/DDBJ whole genome shotgun (WGS) entry which is preliminary data.</text>
</comment>
<protein>
    <submittedName>
        <fullName evidence="1">Uncharacterized protein</fullName>
    </submittedName>
</protein>
<evidence type="ECO:0000313" key="2">
    <source>
        <dbReference type="Proteomes" id="UP000323105"/>
    </source>
</evidence>
<dbReference type="Proteomes" id="UP000323105">
    <property type="component" value="Unassembled WGS sequence"/>
</dbReference>
<evidence type="ECO:0000313" key="1">
    <source>
        <dbReference type="EMBL" id="GEQ77876.1"/>
    </source>
</evidence>
<sequence>MARTGLRNRIRALEKRQSKKLPALYVLPYAVAADMKPTSPEIAAWLSAPNPKLESAPAALLGGRLEHLAPRIILAPEFESMEAWETAAGSQQRALMAVARSRTNEPANVARVSVGNAFDDTQAPTLSSGKSARFLELRDGRTFDRKTGKFERD</sequence>
<dbReference type="EMBL" id="BKBW01000020">
    <property type="protein sequence ID" value="GEQ77876.1"/>
    <property type="molecule type" value="Genomic_DNA"/>
</dbReference>